<dbReference type="PANTHER" id="PTHR10039">
    <property type="entry name" value="AMELOGENIN"/>
    <property type="match status" value="1"/>
</dbReference>
<accession>A0A4Q2DKS3</accession>
<gene>
    <name evidence="3" type="ORF">EST38_g5169</name>
</gene>
<evidence type="ECO:0000259" key="2">
    <source>
        <dbReference type="Pfam" id="PF24883"/>
    </source>
</evidence>
<protein>
    <recommendedName>
        <fullName evidence="2">Nephrocystin 3-like N-terminal domain-containing protein</fullName>
    </recommendedName>
</protein>
<comment type="caution">
    <text evidence="3">The sequence shown here is derived from an EMBL/GenBank/DDBJ whole genome shotgun (WGS) entry which is preliminary data.</text>
</comment>
<evidence type="ECO:0000313" key="4">
    <source>
        <dbReference type="Proteomes" id="UP000290288"/>
    </source>
</evidence>
<sequence length="831" mass="93106">MPYSSMSQVIVASESLVAGLQGFKGDTDPYNMPVFEAYTFDGAAGQSQLIANASTAPTLQLSQNDSTLPHIHATRGSTGFEQGHGDLPYGPIPHASIKSSNSMCFRTERRTIGHRSAPYSIVYCQERSRAPIYNGNIYGGVNYNMSSVEGAVLQYLKEHTATGAMHDSDERFPPPLCHPGTREAVIFRILEWYGYQDGPNKPIMWVHSPAGYGKTAVAGTVAATLEGKSIELNFNPVGATFFFWRTSPERNSPARFIITLAYQLSMSIPELAPHVENAVRRNPMILTKTLEVQMAKLVVEPFQALGDTEDMPNRLIIIDGLDECINSDRESRVKKGYAEDQEVVQVRVLDLIRVLASHKLPLSFLILSRPEAWIKQHFRSSSFADLVETVDLYEVGDHMNDMETYVRAELTRLGVGEEDLVERLIGEAGGHMLFASTVIRHIDCPYNVPCRRLHKILNNHSSSNPDLAHSTAFSSLHELYRQILRSCPDGNRSMMVEVLEDIMGAVPFNALQVDMNRAISILDSLSSRAPGAGMKAIRGLQAVLDLAGAGISHTDCMDDDGQPLEFFIHSSFTEFLMDPHLSLEFNIDPQKGRIRLLSGCLRYMSSITMDSNLDEDHLRYVAVAWTNLWYDLTVDREQELLQGKAVLLNMFQTLLSIDLTACFVHAFTLAYPSQISFDPVLCDRAIVLADAGNFMIPDHTDGFIFFHSEPFAQQAASHVRTSYEAAVFHLLRKKYDPYTNYHNTPFIYAVYNCLMELSVAIPSVEPWNSDRVVQALKTLKQESWEPFDKLMESVQLYARGHIRHPNFLGDEGNELLESFRTLMAFIQGDEY</sequence>
<feature type="domain" description="Nephrocystin 3-like N-terminal" evidence="2">
    <location>
        <begin position="197"/>
        <end position="369"/>
    </location>
</feature>
<keyword evidence="4" id="KW-1185">Reference proteome</keyword>
<evidence type="ECO:0000313" key="3">
    <source>
        <dbReference type="EMBL" id="RXW20700.1"/>
    </source>
</evidence>
<dbReference type="Proteomes" id="UP000290288">
    <property type="component" value="Unassembled WGS sequence"/>
</dbReference>
<dbReference type="STRING" id="2316362.A0A4Q2DKS3"/>
<dbReference type="Gene3D" id="3.40.50.300">
    <property type="entry name" value="P-loop containing nucleotide triphosphate hydrolases"/>
    <property type="match status" value="1"/>
</dbReference>
<dbReference type="OrthoDB" id="5106486at2759"/>
<evidence type="ECO:0000256" key="1">
    <source>
        <dbReference type="ARBA" id="ARBA00022737"/>
    </source>
</evidence>
<keyword evidence="1" id="KW-0677">Repeat</keyword>
<dbReference type="Pfam" id="PF24883">
    <property type="entry name" value="NPHP3_N"/>
    <property type="match status" value="1"/>
</dbReference>
<dbReference type="SUPFAM" id="SSF52540">
    <property type="entry name" value="P-loop containing nucleoside triphosphate hydrolases"/>
    <property type="match status" value="1"/>
</dbReference>
<dbReference type="AlphaFoldDB" id="A0A4Q2DKS3"/>
<proteinExistence type="predicted"/>
<name>A0A4Q2DKS3_9AGAR</name>
<dbReference type="InterPro" id="IPR056884">
    <property type="entry name" value="NPHP3-like_N"/>
</dbReference>
<dbReference type="EMBL" id="SDEE01000137">
    <property type="protein sequence ID" value="RXW20700.1"/>
    <property type="molecule type" value="Genomic_DNA"/>
</dbReference>
<dbReference type="InterPro" id="IPR027417">
    <property type="entry name" value="P-loop_NTPase"/>
</dbReference>
<dbReference type="PANTHER" id="PTHR10039:SF17">
    <property type="entry name" value="FUNGAL STAND N-TERMINAL GOODBYE DOMAIN-CONTAINING PROTEIN-RELATED"/>
    <property type="match status" value="1"/>
</dbReference>
<organism evidence="3 4">
    <name type="scientific">Candolleomyces aberdarensis</name>
    <dbReference type="NCBI Taxonomy" id="2316362"/>
    <lineage>
        <taxon>Eukaryota</taxon>
        <taxon>Fungi</taxon>
        <taxon>Dikarya</taxon>
        <taxon>Basidiomycota</taxon>
        <taxon>Agaricomycotina</taxon>
        <taxon>Agaricomycetes</taxon>
        <taxon>Agaricomycetidae</taxon>
        <taxon>Agaricales</taxon>
        <taxon>Agaricineae</taxon>
        <taxon>Psathyrellaceae</taxon>
        <taxon>Candolleomyces</taxon>
    </lineage>
</organism>
<reference evidence="3 4" key="1">
    <citation type="submission" date="2019-01" db="EMBL/GenBank/DDBJ databases">
        <title>Draft genome sequence of Psathyrella aberdarensis IHI B618.</title>
        <authorList>
            <person name="Buettner E."/>
            <person name="Kellner H."/>
        </authorList>
    </citation>
    <scope>NUCLEOTIDE SEQUENCE [LARGE SCALE GENOMIC DNA]</scope>
    <source>
        <strain evidence="3 4">IHI B618</strain>
    </source>
</reference>